<evidence type="ECO:0000256" key="6">
    <source>
        <dbReference type="ARBA" id="ARBA00022694"/>
    </source>
</evidence>
<evidence type="ECO:0000256" key="3">
    <source>
        <dbReference type="ARBA" id="ARBA00022555"/>
    </source>
</evidence>
<comment type="catalytic activity">
    <reaction evidence="11">
        <text>a 5,6-dihydrouridine in tRNA + NAD(+) = a uridine in tRNA + NADH + H(+)</text>
        <dbReference type="Rhea" id="RHEA:54452"/>
        <dbReference type="Rhea" id="RHEA-COMP:13339"/>
        <dbReference type="Rhea" id="RHEA-COMP:13887"/>
        <dbReference type="ChEBI" id="CHEBI:15378"/>
        <dbReference type="ChEBI" id="CHEBI:57540"/>
        <dbReference type="ChEBI" id="CHEBI:57945"/>
        <dbReference type="ChEBI" id="CHEBI:65315"/>
        <dbReference type="ChEBI" id="CHEBI:74443"/>
    </reaction>
</comment>
<feature type="binding site" evidence="14">
    <location>
        <position position="69"/>
    </location>
    <ligand>
        <name>FMN</name>
        <dbReference type="ChEBI" id="CHEBI:58210"/>
    </ligand>
</feature>
<dbReference type="Proteomes" id="UP000182800">
    <property type="component" value="Unassembled WGS sequence"/>
</dbReference>
<dbReference type="SUPFAM" id="SSF51395">
    <property type="entry name" value="FMN-linked oxidoreductases"/>
    <property type="match status" value="1"/>
</dbReference>
<dbReference type="Gene3D" id="3.20.20.70">
    <property type="entry name" value="Aldolase class I"/>
    <property type="match status" value="1"/>
</dbReference>
<evidence type="ECO:0000256" key="12">
    <source>
        <dbReference type="PIRNR" id="PIRNR006621"/>
    </source>
</evidence>
<evidence type="ECO:0000259" key="15">
    <source>
        <dbReference type="Pfam" id="PF01207"/>
    </source>
</evidence>
<feature type="binding site" evidence="14">
    <location>
        <begin position="223"/>
        <end position="224"/>
    </location>
    <ligand>
        <name>FMN</name>
        <dbReference type="ChEBI" id="CHEBI:58210"/>
    </ligand>
</feature>
<dbReference type="GO" id="GO:0000049">
    <property type="term" value="F:tRNA binding"/>
    <property type="evidence" value="ECO:0007669"/>
    <property type="project" value="UniProtKB-KW"/>
</dbReference>
<keyword evidence="7" id="KW-0521">NADP</keyword>
<evidence type="ECO:0000256" key="2">
    <source>
        <dbReference type="ARBA" id="ARBA00002790"/>
    </source>
</evidence>
<keyword evidence="3" id="KW-0820">tRNA-binding</keyword>
<evidence type="ECO:0000313" key="18">
    <source>
        <dbReference type="Proteomes" id="UP000050497"/>
    </source>
</evidence>
<evidence type="ECO:0000256" key="4">
    <source>
        <dbReference type="ARBA" id="ARBA00022630"/>
    </source>
</evidence>
<keyword evidence="4 12" id="KW-0285">Flavoprotein</keyword>
<dbReference type="Proteomes" id="UP000050497">
    <property type="component" value="Unassembled WGS sequence"/>
</dbReference>
<protein>
    <recommendedName>
        <fullName evidence="12">tRNA-dihydrouridine synthase</fullName>
        <ecNumber evidence="12">1.3.1.-</ecNumber>
    </recommendedName>
</protein>
<evidence type="ECO:0000313" key="19">
    <source>
        <dbReference type="Proteomes" id="UP000182800"/>
    </source>
</evidence>
<evidence type="ECO:0000256" key="8">
    <source>
        <dbReference type="ARBA" id="ARBA00022884"/>
    </source>
</evidence>
<keyword evidence="14" id="KW-0547">Nucleotide-binding</keyword>
<dbReference type="CDD" id="cd02801">
    <property type="entry name" value="DUS_like_FMN"/>
    <property type="match status" value="1"/>
</dbReference>
<dbReference type="EMBL" id="LJSX01000009">
    <property type="protein sequence ID" value="KPQ11184.1"/>
    <property type="molecule type" value="Genomic_DNA"/>
</dbReference>
<evidence type="ECO:0000256" key="9">
    <source>
        <dbReference type="ARBA" id="ARBA00023002"/>
    </source>
</evidence>
<keyword evidence="9 12" id="KW-0560">Oxidoreductase</keyword>
<accession>A0A0P7X7U5</accession>
<sequence>MRIGNVEIAGRVALAPMSGVTDIHARRIASRFGAAMVVCEMVASEAYVHGAEEARIRAEGQGIDPHIVQLAGCRAGWMADAARMAQDTGADIVDINMGCPAKHVSGGMAGSALMRDLDHACGLIEAVVGAVEVPVTVKMRLGWDHAHINAPELARRAESLGVAAITVHGRTRQQFYKGEADWPAIAAVRAATTLPLIANGDICDADDARAALAASGADAVMVGRATLGKPWLIARIEAQLAGLPWAEPDMATKTAAISEHYEGLLSLYGHRVGIRHARKHLAAFADHAAEEGHALAPDARRELVTTTEPARVLALLHSIVNAPEKIGAAA</sequence>
<keyword evidence="6 12" id="KW-0819">tRNA processing</keyword>
<dbReference type="InterPro" id="IPR035587">
    <property type="entry name" value="DUS-like_FMN-bd"/>
</dbReference>
<dbReference type="PROSITE" id="PS01136">
    <property type="entry name" value="UPF0034"/>
    <property type="match status" value="1"/>
</dbReference>
<dbReference type="InterPro" id="IPR018517">
    <property type="entry name" value="tRNA_hU_synthase_CS"/>
</dbReference>
<comment type="cofactor">
    <cofactor evidence="1 12 14">
        <name>FMN</name>
        <dbReference type="ChEBI" id="CHEBI:58210"/>
    </cofactor>
</comment>
<dbReference type="PANTHER" id="PTHR45846">
    <property type="entry name" value="TRNA-DIHYDROURIDINE(47) SYNTHASE [NAD(P)(+)]-LIKE"/>
    <property type="match status" value="1"/>
</dbReference>
<keyword evidence="19" id="KW-1185">Reference proteome</keyword>
<dbReference type="Gene3D" id="1.10.1200.80">
    <property type="entry name" value="Putative flavin oxidoreducatase, domain 2"/>
    <property type="match status" value="1"/>
</dbReference>
<proteinExistence type="inferred from homology"/>
<dbReference type="InterPro" id="IPR024036">
    <property type="entry name" value="tRNA-dHydroUridine_Synthase_C"/>
</dbReference>
<dbReference type="STRING" id="1653334.GA0071312_2675"/>
<comment type="catalytic activity">
    <reaction evidence="10">
        <text>a 5,6-dihydrouridine in tRNA + NADP(+) = a uridine in tRNA + NADPH + H(+)</text>
        <dbReference type="Rhea" id="RHEA:23624"/>
        <dbReference type="Rhea" id="RHEA-COMP:13339"/>
        <dbReference type="Rhea" id="RHEA-COMP:13887"/>
        <dbReference type="ChEBI" id="CHEBI:15378"/>
        <dbReference type="ChEBI" id="CHEBI:57783"/>
        <dbReference type="ChEBI" id="CHEBI:58349"/>
        <dbReference type="ChEBI" id="CHEBI:65315"/>
        <dbReference type="ChEBI" id="CHEBI:74443"/>
    </reaction>
</comment>
<evidence type="ECO:0000256" key="13">
    <source>
        <dbReference type="PIRSR" id="PIRSR006621-1"/>
    </source>
</evidence>
<dbReference type="GO" id="GO:0050660">
    <property type="term" value="F:flavin adenine dinucleotide binding"/>
    <property type="evidence" value="ECO:0007669"/>
    <property type="project" value="InterPro"/>
</dbReference>
<dbReference type="EC" id="1.3.1.-" evidence="12"/>
<dbReference type="InterPro" id="IPR004652">
    <property type="entry name" value="DusB-like"/>
</dbReference>
<dbReference type="Pfam" id="PF01207">
    <property type="entry name" value="Dus"/>
    <property type="match status" value="1"/>
</dbReference>
<evidence type="ECO:0000256" key="7">
    <source>
        <dbReference type="ARBA" id="ARBA00022857"/>
    </source>
</evidence>
<feature type="binding site" evidence="14">
    <location>
        <position position="168"/>
    </location>
    <ligand>
        <name>FMN</name>
        <dbReference type="ChEBI" id="CHEBI:58210"/>
    </ligand>
</feature>
<dbReference type="InterPro" id="IPR013785">
    <property type="entry name" value="Aldolase_TIM"/>
</dbReference>
<feature type="domain" description="DUS-like FMN-binding" evidence="15">
    <location>
        <begin position="14"/>
        <end position="287"/>
    </location>
</feature>
<gene>
    <name evidence="16" type="primary">dusB</name>
    <name evidence="17" type="ORF">GA0071312_2675</name>
    <name evidence="16" type="ORF">HLUCCO17_07315</name>
</gene>
<dbReference type="PATRIC" id="fig|1653334.4.peg.2538"/>
<evidence type="ECO:0000256" key="5">
    <source>
        <dbReference type="ARBA" id="ARBA00022643"/>
    </source>
</evidence>
<keyword evidence="5 12" id="KW-0288">FMN</keyword>
<feature type="binding site" evidence="14">
    <location>
        <position position="138"/>
    </location>
    <ligand>
        <name>FMN</name>
        <dbReference type="ChEBI" id="CHEBI:58210"/>
    </ligand>
</feature>
<evidence type="ECO:0000256" key="14">
    <source>
        <dbReference type="PIRSR" id="PIRSR006621-2"/>
    </source>
</evidence>
<evidence type="ECO:0000256" key="11">
    <source>
        <dbReference type="ARBA" id="ARBA00048802"/>
    </source>
</evidence>
<evidence type="ECO:0000313" key="16">
    <source>
        <dbReference type="EMBL" id="KPQ11184.1"/>
    </source>
</evidence>
<evidence type="ECO:0000256" key="1">
    <source>
        <dbReference type="ARBA" id="ARBA00001917"/>
    </source>
</evidence>
<comment type="similarity">
    <text evidence="12">Belongs to the dus family.</text>
</comment>
<comment type="caution">
    <text evidence="16">The sequence shown here is derived from an EMBL/GenBank/DDBJ whole genome shotgun (WGS) entry which is preliminary data.</text>
</comment>
<evidence type="ECO:0000256" key="10">
    <source>
        <dbReference type="ARBA" id="ARBA00048205"/>
    </source>
</evidence>
<organism evidence="16 18">
    <name type="scientific">Saliniramus fredricksonii</name>
    <dbReference type="NCBI Taxonomy" id="1653334"/>
    <lineage>
        <taxon>Bacteria</taxon>
        <taxon>Pseudomonadati</taxon>
        <taxon>Pseudomonadota</taxon>
        <taxon>Alphaproteobacteria</taxon>
        <taxon>Hyphomicrobiales</taxon>
        <taxon>Salinarimonadaceae</taxon>
        <taxon>Saliniramus</taxon>
    </lineage>
</organism>
<dbReference type="PIRSF" id="PIRSF006621">
    <property type="entry name" value="Dus"/>
    <property type="match status" value="1"/>
</dbReference>
<keyword evidence="8" id="KW-0694">RNA-binding</keyword>
<dbReference type="AlphaFoldDB" id="A0A0P7X7U5"/>
<name>A0A0P7X7U5_9HYPH</name>
<reference evidence="16 18" key="1">
    <citation type="submission" date="2015-09" db="EMBL/GenBank/DDBJ databases">
        <title>Identification and resolution of microdiversity through metagenomic sequencing of parallel consortia.</title>
        <authorList>
            <person name="Nelson W.C."/>
            <person name="Romine M.F."/>
            <person name="Lindemann S.R."/>
        </authorList>
    </citation>
    <scope>NUCLEOTIDE SEQUENCE [LARGE SCALE GENOMIC DNA]</scope>
    <source>
        <strain evidence="16">HL-109</strain>
    </source>
</reference>
<evidence type="ECO:0000313" key="17">
    <source>
        <dbReference type="EMBL" id="SCC81714.1"/>
    </source>
</evidence>
<dbReference type="InterPro" id="IPR001269">
    <property type="entry name" value="DUS_fam"/>
</dbReference>
<reference evidence="17 19" key="2">
    <citation type="submission" date="2016-08" db="EMBL/GenBank/DDBJ databases">
        <authorList>
            <person name="Varghese N."/>
            <person name="Submissions Spin"/>
        </authorList>
    </citation>
    <scope>NUCLEOTIDE SEQUENCE [LARGE SCALE GENOMIC DNA]</scope>
    <source>
        <strain evidence="17 19">HL-109</strain>
    </source>
</reference>
<feature type="active site" description="Proton donor" evidence="13">
    <location>
        <position position="99"/>
    </location>
</feature>
<dbReference type="PANTHER" id="PTHR45846:SF1">
    <property type="entry name" value="TRNA-DIHYDROURIDINE(47) SYNTHASE [NAD(P)(+)]-LIKE"/>
    <property type="match status" value="1"/>
</dbReference>
<dbReference type="NCBIfam" id="TIGR00737">
    <property type="entry name" value="nifR3_yhdG"/>
    <property type="match status" value="1"/>
</dbReference>
<comment type="function">
    <text evidence="2 12">Catalyzes the synthesis of 5,6-dihydrouridine (D), a modified base found in the D-loop of most tRNAs, via the reduction of the C5-C6 double bond in target uridines.</text>
</comment>
<dbReference type="EMBL" id="FMBM01000002">
    <property type="protein sequence ID" value="SCC81714.1"/>
    <property type="molecule type" value="Genomic_DNA"/>
</dbReference>
<dbReference type="GO" id="GO:0017150">
    <property type="term" value="F:tRNA dihydrouridine synthase activity"/>
    <property type="evidence" value="ECO:0007669"/>
    <property type="project" value="InterPro"/>
</dbReference>